<dbReference type="InterPro" id="IPR038765">
    <property type="entry name" value="Papain-like_cys_pep_sf"/>
</dbReference>
<dbReference type="SUPFAM" id="SSF54001">
    <property type="entry name" value="Cysteine proteinases"/>
    <property type="match status" value="1"/>
</dbReference>
<protein>
    <submittedName>
        <fullName evidence="2">Transglutaminase N-terminal domain-containing protein</fullName>
    </submittedName>
</protein>
<dbReference type="InterPro" id="IPR002931">
    <property type="entry name" value="Transglutaminase-like"/>
</dbReference>
<dbReference type="Pfam" id="PF08379">
    <property type="entry name" value="Bact_transglu_N"/>
    <property type="match status" value="1"/>
</dbReference>
<gene>
    <name evidence="2" type="ORF">ACFFSY_16020</name>
</gene>
<dbReference type="PANTHER" id="PTHR33490">
    <property type="entry name" value="BLR5614 PROTEIN-RELATED"/>
    <property type="match status" value="1"/>
</dbReference>
<dbReference type="InterPro" id="IPR013589">
    <property type="entry name" value="Bac_transglu_N"/>
</dbReference>
<sequence length="295" mass="32771">MKLHITHTTQYTYSSPAADSVNELRLTPFTNEHQSCYRHTLTVEPKAPLLSYDDFFGNRVHAFSVSEPHGKLTIRTQMTVVTKAAWPRAGGMRLTAGESWAALAEADVQDGYAEFLLPTTYTGITEEVRSFADQAAAEEGIDRPAEEEDVFDWLKRTSRRIKGDFVYDPGATDVNTIVSDMIVSRRGVCQDFAHLMIAVSRAKGIPARYVSGYHFVGDLQGGSAEFEQASHAWVEAYVPGLGWCGFDPTNDELIGERYVKLGHGRDYRDIVPVKGVYRGAGQSRLDVKVDVQQAE</sequence>
<dbReference type="RefSeq" id="WP_377495730.1">
    <property type="nucleotide sequence ID" value="NZ_JBHMDO010000025.1"/>
</dbReference>
<feature type="domain" description="Transglutaminase-like" evidence="1">
    <location>
        <begin position="181"/>
        <end position="250"/>
    </location>
</feature>
<evidence type="ECO:0000259" key="1">
    <source>
        <dbReference type="SMART" id="SM00460"/>
    </source>
</evidence>
<evidence type="ECO:0000313" key="3">
    <source>
        <dbReference type="Proteomes" id="UP001589747"/>
    </source>
</evidence>
<dbReference type="EMBL" id="JBHMDO010000025">
    <property type="protein sequence ID" value="MFB9327436.1"/>
    <property type="molecule type" value="Genomic_DNA"/>
</dbReference>
<dbReference type="PANTHER" id="PTHR33490:SF6">
    <property type="entry name" value="SLL1049 PROTEIN"/>
    <property type="match status" value="1"/>
</dbReference>
<dbReference type="Proteomes" id="UP001589747">
    <property type="component" value="Unassembled WGS sequence"/>
</dbReference>
<dbReference type="Pfam" id="PF01841">
    <property type="entry name" value="Transglut_core"/>
    <property type="match status" value="1"/>
</dbReference>
<evidence type="ECO:0000313" key="2">
    <source>
        <dbReference type="EMBL" id="MFB9327436.1"/>
    </source>
</evidence>
<comment type="caution">
    <text evidence="2">The sequence shown here is derived from an EMBL/GenBank/DDBJ whole genome shotgun (WGS) entry which is preliminary data.</text>
</comment>
<reference evidence="2 3" key="1">
    <citation type="submission" date="2024-09" db="EMBL/GenBank/DDBJ databases">
        <authorList>
            <person name="Sun Q."/>
            <person name="Mori K."/>
        </authorList>
    </citation>
    <scope>NUCLEOTIDE SEQUENCE [LARGE SCALE GENOMIC DNA]</scope>
    <source>
        <strain evidence="2 3">TISTR 2452</strain>
    </source>
</reference>
<accession>A0ABV5KQE0</accession>
<proteinExistence type="predicted"/>
<name>A0ABV5KQE0_9BACL</name>
<keyword evidence="3" id="KW-1185">Reference proteome</keyword>
<organism evidence="2 3">
    <name type="scientific">Paenibacillus aurantiacus</name>
    <dbReference type="NCBI Taxonomy" id="1936118"/>
    <lineage>
        <taxon>Bacteria</taxon>
        <taxon>Bacillati</taxon>
        <taxon>Bacillota</taxon>
        <taxon>Bacilli</taxon>
        <taxon>Bacillales</taxon>
        <taxon>Paenibacillaceae</taxon>
        <taxon>Paenibacillus</taxon>
    </lineage>
</organism>
<dbReference type="Gene3D" id="3.10.620.30">
    <property type="match status" value="1"/>
</dbReference>
<dbReference type="SMART" id="SM00460">
    <property type="entry name" value="TGc"/>
    <property type="match status" value="1"/>
</dbReference>